<dbReference type="AlphaFoldDB" id="A0A4Z2EE22"/>
<protein>
    <submittedName>
        <fullName evidence="1">Uncharacterized protein</fullName>
    </submittedName>
</protein>
<evidence type="ECO:0000313" key="2">
    <source>
        <dbReference type="Proteomes" id="UP000314294"/>
    </source>
</evidence>
<evidence type="ECO:0000313" key="1">
    <source>
        <dbReference type="EMBL" id="TNN26744.1"/>
    </source>
</evidence>
<reference evidence="1 2" key="1">
    <citation type="submission" date="2019-03" db="EMBL/GenBank/DDBJ databases">
        <title>First draft genome of Liparis tanakae, snailfish: a comprehensive survey of snailfish specific genes.</title>
        <authorList>
            <person name="Kim W."/>
            <person name="Song I."/>
            <person name="Jeong J.-H."/>
            <person name="Kim D."/>
            <person name="Kim S."/>
            <person name="Ryu S."/>
            <person name="Song J.Y."/>
            <person name="Lee S.K."/>
        </authorList>
    </citation>
    <scope>NUCLEOTIDE SEQUENCE [LARGE SCALE GENOMIC DNA]</scope>
    <source>
        <tissue evidence="1">Muscle</tissue>
    </source>
</reference>
<organism evidence="1 2">
    <name type="scientific">Liparis tanakae</name>
    <name type="common">Tanaka's snailfish</name>
    <dbReference type="NCBI Taxonomy" id="230148"/>
    <lineage>
        <taxon>Eukaryota</taxon>
        <taxon>Metazoa</taxon>
        <taxon>Chordata</taxon>
        <taxon>Craniata</taxon>
        <taxon>Vertebrata</taxon>
        <taxon>Euteleostomi</taxon>
        <taxon>Actinopterygii</taxon>
        <taxon>Neopterygii</taxon>
        <taxon>Teleostei</taxon>
        <taxon>Neoteleostei</taxon>
        <taxon>Acanthomorphata</taxon>
        <taxon>Eupercaria</taxon>
        <taxon>Perciformes</taxon>
        <taxon>Cottioidei</taxon>
        <taxon>Cottales</taxon>
        <taxon>Liparidae</taxon>
        <taxon>Liparis</taxon>
    </lineage>
</organism>
<dbReference type="Proteomes" id="UP000314294">
    <property type="component" value="Unassembled WGS sequence"/>
</dbReference>
<keyword evidence="2" id="KW-1185">Reference proteome</keyword>
<sequence>MSTAKYKRIQSSVAEGCRVDVLQVRVERHHLPPDGVEHQLVEEGVVGPDEALDVLLGDDEVHLQSHPERMHMWRNLSSVKTLPSERQRPMLLWSISSPLPCLSILRITCAVAKDD</sequence>
<comment type="caution">
    <text evidence="1">The sequence shown here is derived from an EMBL/GenBank/DDBJ whole genome shotgun (WGS) entry which is preliminary data.</text>
</comment>
<gene>
    <name evidence="1" type="ORF">EYF80_063117</name>
</gene>
<proteinExistence type="predicted"/>
<dbReference type="EMBL" id="SRLO01009575">
    <property type="protein sequence ID" value="TNN26744.1"/>
    <property type="molecule type" value="Genomic_DNA"/>
</dbReference>
<accession>A0A4Z2EE22</accession>
<name>A0A4Z2EE22_9TELE</name>